<evidence type="ECO:0000313" key="14">
    <source>
        <dbReference type="Proteomes" id="UP000024376"/>
    </source>
</evidence>
<protein>
    <recommendedName>
        <fullName evidence="2">non-specific serine/threonine protein kinase</fullName>
        <ecNumber evidence="2">2.7.11.1</ecNumber>
    </recommendedName>
    <alternativeName>
        <fullName evidence="9">Autophagy-related protein 1</fullName>
    </alternativeName>
</protein>
<evidence type="ECO:0000256" key="5">
    <source>
        <dbReference type="ARBA" id="ARBA00022741"/>
    </source>
</evidence>
<evidence type="ECO:0000256" key="8">
    <source>
        <dbReference type="ARBA" id="ARBA00022927"/>
    </source>
</evidence>
<evidence type="ECO:0000256" key="6">
    <source>
        <dbReference type="ARBA" id="ARBA00022777"/>
    </source>
</evidence>
<keyword evidence="6" id="KW-0418">Kinase</keyword>
<dbReference type="InterPro" id="IPR000719">
    <property type="entry name" value="Prot_kinase_dom"/>
</dbReference>
<comment type="subcellular location">
    <subcellularLocation>
        <location evidence="1">Preautophagosomal structure membrane</location>
        <topology evidence="1">Peripheral membrane protein</topology>
    </subcellularLocation>
</comment>
<dbReference type="PANTHER" id="PTHR24348:SF22">
    <property type="entry name" value="NON-SPECIFIC SERINE_THREONINE PROTEIN KINASE"/>
    <property type="match status" value="1"/>
</dbReference>
<dbReference type="KEGG" id="trr:M419DRAFT_104386"/>
<organism evidence="13 14">
    <name type="scientific">Hypocrea jecorina (strain ATCC 56765 / BCRC 32924 / NRRL 11460 / Rut C-30)</name>
    <name type="common">Trichoderma reesei</name>
    <dbReference type="NCBI Taxonomy" id="1344414"/>
    <lineage>
        <taxon>Eukaryota</taxon>
        <taxon>Fungi</taxon>
        <taxon>Dikarya</taxon>
        <taxon>Ascomycota</taxon>
        <taxon>Pezizomycotina</taxon>
        <taxon>Sordariomycetes</taxon>
        <taxon>Hypocreomycetidae</taxon>
        <taxon>Hypocreales</taxon>
        <taxon>Hypocreaceae</taxon>
        <taxon>Trichoderma</taxon>
    </lineage>
</organism>
<sequence>MTDSTAASDSAPANAASSVEFAVFSAVNEAAVHLLETIQCRSSPPTLKSDENEIGYRLSIKLPCDEARPEEFRWSIGAGPSPAMIEKRLCRHRQPDILLCPPGRTPSSAAVRRFIKDMHAMVHFHPQSGVLLLRSISGRPIIYEQGDVGDEDLILDVMAHQSTCVLRRKRNLLRFGEYRFALEFVTTEEDRDQIIAQLDKNLYCCYNGSPPSQLLNFMPTSHPETSWNVWLHQRIPNTSVMAGVHIITGQPVAVKELQVNSRTREHILDRLQVVSQYSGKSEQGVLGIIDTWCGHDTSPPCHFSENETSDHCHQLFYSMPLAKYTFLNMPWAEVQPKTRLLFFYQTLVGLAELHRQGIIHGNIRPDSLFVLPSIQPSPTADRSVPKKAVISLCMKQTATPNPSICVAPEIWCQVSEDRAKADIWALAASWLSAYFQLPSGVKVTRESYHSLQKNIDAQTKKRNFKGPFATLLRKMLAWEPADRPGAEALLADVIWQPVLARAQAIESSRKRKRMERIHQSFTRPRRVRLLSPDHT</sequence>
<dbReference type="GO" id="GO:0005829">
    <property type="term" value="C:cytosol"/>
    <property type="evidence" value="ECO:0007669"/>
    <property type="project" value="TreeGrafter"/>
</dbReference>
<dbReference type="GO" id="GO:0010506">
    <property type="term" value="P:regulation of autophagy"/>
    <property type="evidence" value="ECO:0007669"/>
    <property type="project" value="InterPro"/>
</dbReference>
<dbReference type="EC" id="2.7.11.1" evidence="2"/>
<dbReference type="GO" id="GO:0004674">
    <property type="term" value="F:protein serine/threonine kinase activity"/>
    <property type="evidence" value="ECO:0007669"/>
    <property type="project" value="UniProtKB-KW"/>
</dbReference>
<dbReference type="HOGENOM" id="CLU_526808_0_0_1"/>
<evidence type="ECO:0000256" key="7">
    <source>
        <dbReference type="ARBA" id="ARBA00022840"/>
    </source>
</evidence>
<dbReference type="SMART" id="SM00220">
    <property type="entry name" value="S_TKc"/>
    <property type="match status" value="1"/>
</dbReference>
<dbReference type="GO" id="GO:0000045">
    <property type="term" value="P:autophagosome assembly"/>
    <property type="evidence" value="ECO:0007669"/>
    <property type="project" value="TreeGrafter"/>
</dbReference>
<evidence type="ECO:0000259" key="12">
    <source>
        <dbReference type="PROSITE" id="PS50011"/>
    </source>
</evidence>
<dbReference type="GO" id="GO:0005776">
    <property type="term" value="C:autophagosome"/>
    <property type="evidence" value="ECO:0007669"/>
    <property type="project" value="TreeGrafter"/>
</dbReference>
<keyword evidence="8" id="KW-0813">Transport</keyword>
<evidence type="ECO:0000256" key="10">
    <source>
        <dbReference type="ARBA" id="ARBA00047899"/>
    </source>
</evidence>
<keyword evidence="3" id="KW-0723">Serine/threonine-protein kinase</keyword>
<keyword evidence="7" id="KW-0067">ATP-binding</keyword>
<keyword evidence="8" id="KW-0653">Protein transport</keyword>
<dbReference type="GO" id="GO:0034045">
    <property type="term" value="C:phagophore assembly site membrane"/>
    <property type="evidence" value="ECO:0007669"/>
    <property type="project" value="UniProtKB-SubCell"/>
</dbReference>
<dbReference type="GO" id="GO:0015031">
    <property type="term" value="P:protein transport"/>
    <property type="evidence" value="ECO:0007669"/>
    <property type="project" value="UniProtKB-KW"/>
</dbReference>
<dbReference type="Proteomes" id="UP000024376">
    <property type="component" value="Unassembled WGS sequence"/>
</dbReference>
<dbReference type="SUPFAM" id="SSF56112">
    <property type="entry name" value="Protein kinase-like (PK-like)"/>
    <property type="match status" value="1"/>
</dbReference>
<dbReference type="InterPro" id="IPR011009">
    <property type="entry name" value="Kinase-like_dom_sf"/>
</dbReference>
<dbReference type="PROSITE" id="PS50011">
    <property type="entry name" value="PROTEIN_KINASE_DOM"/>
    <property type="match status" value="1"/>
</dbReference>
<gene>
    <name evidence="13" type="ORF">M419DRAFT_104386</name>
</gene>
<keyword evidence="5" id="KW-0547">Nucleotide-binding</keyword>
<evidence type="ECO:0000256" key="11">
    <source>
        <dbReference type="ARBA" id="ARBA00048679"/>
    </source>
</evidence>
<evidence type="ECO:0000313" key="13">
    <source>
        <dbReference type="EMBL" id="ETR97632.1"/>
    </source>
</evidence>
<comment type="catalytic activity">
    <reaction evidence="10">
        <text>L-threonyl-[protein] + ATP = O-phospho-L-threonyl-[protein] + ADP + H(+)</text>
        <dbReference type="Rhea" id="RHEA:46608"/>
        <dbReference type="Rhea" id="RHEA-COMP:11060"/>
        <dbReference type="Rhea" id="RHEA-COMP:11605"/>
        <dbReference type="ChEBI" id="CHEBI:15378"/>
        <dbReference type="ChEBI" id="CHEBI:30013"/>
        <dbReference type="ChEBI" id="CHEBI:30616"/>
        <dbReference type="ChEBI" id="CHEBI:61977"/>
        <dbReference type="ChEBI" id="CHEBI:456216"/>
        <dbReference type="EC" id="2.7.11.1"/>
    </reaction>
</comment>
<dbReference type="AlphaFoldDB" id="A0A024RXM6"/>
<dbReference type="GO" id="GO:0005524">
    <property type="term" value="F:ATP binding"/>
    <property type="evidence" value="ECO:0007669"/>
    <property type="project" value="UniProtKB-KW"/>
</dbReference>
<dbReference type="Pfam" id="PF00069">
    <property type="entry name" value="Pkinase"/>
    <property type="match status" value="1"/>
</dbReference>
<accession>A0A024RXM6</accession>
<dbReference type="InterPro" id="IPR045269">
    <property type="entry name" value="Atg1-like"/>
</dbReference>
<dbReference type="PANTHER" id="PTHR24348">
    <property type="entry name" value="SERINE/THREONINE-PROTEIN KINASE UNC-51-RELATED"/>
    <property type="match status" value="1"/>
</dbReference>
<dbReference type="Gene3D" id="1.10.510.10">
    <property type="entry name" value="Transferase(Phosphotransferase) domain 1"/>
    <property type="match status" value="1"/>
</dbReference>
<name>A0A024RXM6_HYPJR</name>
<evidence type="ECO:0000256" key="9">
    <source>
        <dbReference type="ARBA" id="ARBA00030237"/>
    </source>
</evidence>
<evidence type="ECO:0000256" key="4">
    <source>
        <dbReference type="ARBA" id="ARBA00022679"/>
    </source>
</evidence>
<reference evidence="14" key="1">
    <citation type="journal article" date="2013" name="Ind. Biotechnol.">
        <title>Comparative genomics analysis of Trichoderma reesei strains.</title>
        <authorList>
            <person name="Koike H."/>
            <person name="Aerts A."/>
            <person name="LaButti K."/>
            <person name="Grigoriev I.V."/>
            <person name="Baker S.E."/>
        </authorList>
    </citation>
    <scope>NUCLEOTIDE SEQUENCE [LARGE SCALE GENOMIC DNA]</scope>
    <source>
        <strain evidence="14">ATCC 56765 / BCRC 32924 / NRRL 11460 / Rut C-30</strain>
    </source>
</reference>
<evidence type="ECO:0000256" key="3">
    <source>
        <dbReference type="ARBA" id="ARBA00022527"/>
    </source>
</evidence>
<feature type="domain" description="Protein kinase" evidence="12">
    <location>
        <begin position="169"/>
        <end position="499"/>
    </location>
</feature>
<proteinExistence type="predicted"/>
<dbReference type="OrthoDB" id="5979581at2759"/>
<keyword evidence="4" id="KW-0808">Transferase</keyword>
<comment type="catalytic activity">
    <reaction evidence="11">
        <text>L-seryl-[protein] + ATP = O-phospho-L-seryl-[protein] + ADP + H(+)</text>
        <dbReference type="Rhea" id="RHEA:17989"/>
        <dbReference type="Rhea" id="RHEA-COMP:9863"/>
        <dbReference type="Rhea" id="RHEA-COMP:11604"/>
        <dbReference type="ChEBI" id="CHEBI:15378"/>
        <dbReference type="ChEBI" id="CHEBI:29999"/>
        <dbReference type="ChEBI" id="CHEBI:30616"/>
        <dbReference type="ChEBI" id="CHEBI:83421"/>
        <dbReference type="ChEBI" id="CHEBI:456216"/>
        <dbReference type="EC" id="2.7.11.1"/>
    </reaction>
</comment>
<evidence type="ECO:0000256" key="1">
    <source>
        <dbReference type="ARBA" id="ARBA00004623"/>
    </source>
</evidence>
<dbReference type="EMBL" id="KI911169">
    <property type="protein sequence ID" value="ETR97632.1"/>
    <property type="molecule type" value="Genomic_DNA"/>
</dbReference>
<evidence type="ECO:0000256" key="2">
    <source>
        <dbReference type="ARBA" id="ARBA00012513"/>
    </source>
</evidence>